<evidence type="ECO:0000256" key="9">
    <source>
        <dbReference type="ARBA" id="ARBA00022840"/>
    </source>
</evidence>
<keyword evidence="5" id="KW-0597">Phosphoprotein</keyword>
<dbReference type="FunFam" id="1.10.287.130:FF:000001">
    <property type="entry name" value="Two-component sensor histidine kinase"/>
    <property type="match status" value="1"/>
</dbReference>
<evidence type="ECO:0000259" key="13">
    <source>
        <dbReference type="PROSITE" id="PS50109"/>
    </source>
</evidence>
<keyword evidence="8 15" id="KW-0418">Kinase</keyword>
<dbReference type="InterPro" id="IPR003594">
    <property type="entry name" value="HATPase_dom"/>
</dbReference>
<reference evidence="16" key="1">
    <citation type="submission" date="2016-09" db="EMBL/GenBank/DDBJ databases">
        <authorList>
            <person name="Varghese N."/>
            <person name="Submissions S."/>
        </authorList>
    </citation>
    <scope>NUCLEOTIDE SEQUENCE [LARGE SCALE GENOMIC DNA]</scope>
    <source>
        <strain evidence="16">S5</strain>
    </source>
</reference>
<dbReference type="CDD" id="cd00082">
    <property type="entry name" value="HisKA"/>
    <property type="match status" value="1"/>
</dbReference>
<dbReference type="GO" id="GO:0007234">
    <property type="term" value="P:osmosensory signaling via phosphorelay pathway"/>
    <property type="evidence" value="ECO:0007669"/>
    <property type="project" value="TreeGrafter"/>
</dbReference>
<dbReference type="InterPro" id="IPR003661">
    <property type="entry name" value="HisK_dim/P_dom"/>
</dbReference>
<evidence type="ECO:0000256" key="8">
    <source>
        <dbReference type="ARBA" id="ARBA00022777"/>
    </source>
</evidence>
<dbReference type="PANTHER" id="PTHR42878:SF3">
    <property type="entry name" value="HISTIDINE PROTEIN KINASE SAES"/>
    <property type="match status" value="1"/>
</dbReference>
<feature type="transmembrane region" description="Helical" evidence="12">
    <location>
        <begin position="132"/>
        <end position="153"/>
    </location>
</feature>
<dbReference type="InterPro" id="IPR035965">
    <property type="entry name" value="PAS-like_dom_sf"/>
</dbReference>
<evidence type="ECO:0000256" key="4">
    <source>
        <dbReference type="ARBA" id="ARBA00022475"/>
    </source>
</evidence>
<dbReference type="FunFam" id="3.30.565.10:FF:000006">
    <property type="entry name" value="Sensor histidine kinase WalK"/>
    <property type="match status" value="1"/>
</dbReference>
<dbReference type="PRINTS" id="PR00344">
    <property type="entry name" value="BCTRLSENSOR"/>
</dbReference>
<dbReference type="Gene3D" id="3.30.450.20">
    <property type="entry name" value="PAS domain"/>
    <property type="match status" value="1"/>
</dbReference>
<dbReference type="EC" id="2.7.13.3" evidence="3"/>
<name>A0A1G6HCD6_9BACI</name>
<keyword evidence="9" id="KW-0067">ATP-binding</keyword>
<keyword evidence="6" id="KW-0808">Transferase</keyword>
<dbReference type="SUPFAM" id="SSF47384">
    <property type="entry name" value="Homodimeric domain of signal transducing histidine kinase"/>
    <property type="match status" value="1"/>
</dbReference>
<evidence type="ECO:0000256" key="1">
    <source>
        <dbReference type="ARBA" id="ARBA00000085"/>
    </source>
</evidence>
<dbReference type="SMART" id="SM00387">
    <property type="entry name" value="HATPase_c"/>
    <property type="match status" value="1"/>
</dbReference>
<evidence type="ECO:0000313" key="16">
    <source>
        <dbReference type="Proteomes" id="UP000242949"/>
    </source>
</evidence>
<keyword evidence="10" id="KW-0902">Two-component regulatory system</keyword>
<keyword evidence="12" id="KW-1133">Transmembrane helix</keyword>
<dbReference type="SUPFAM" id="SSF158472">
    <property type="entry name" value="HAMP domain-like"/>
    <property type="match status" value="1"/>
</dbReference>
<dbReference type="PROSITE" id="PS50885">
    <property type="entry name" value="HAMP"/>
    <property type="match status" value="1"/>
</dbReference>
<dbReference type="InterPro" id="IPR036890">
    <property type="entry name" value="HATPase_C_sf"/>
</dbReference>
<dbReference type="Proteomes" id="UP000242949">
    <property type="component" value="Unassembled WGS sequence"/>
</dbReference>
<evidence type="ECO:0000256" key="12">
    <source>
        <dbReference type="SAM" id="Phobius"/>
    </source>
</evidence>
<dbReference type="InterPro" id="IPR036097">
    <property type="entry name" value="HisK_dim/P_sf"/>
</dbReference>
<dbReference type="GO" id="GO:0000156">
    <property type="term" value="F:phosphorelay response regulator activity"/>
    <property type="evidence" value="ECO:0007669"/>
    <property type="project" value="TreeGrafter"/>
</dbReference>
<dbReference type="Gene3D" id="1.10.287.130">
    <property type="match status" value="1"/>
</dbReference>
<protein>
    <recommendedName>
        <fullName evidence="3">histidine kinase</fullName>
        <ecNumber evidence="3">2.7.13.3</ecNumber>
    </recommendedName>
</protein>
<evidence type="ECO:0000256" key="2">
    <source>
        <dbReference type="ARBA" id="ARBA00004651"/>
    </source>
</evidence>
<keyword evidence="16" id="KW-1185">Reference proteome</keyword>
<dbReference type="Pfam" id="PF02518">
    <property type="entry name" value="HATPase_c"/>
    <property type="match status" value="1"/>
</dbReference>
<evidence type="ECO:0000313" key="15">
    <source>
        <dbReference type="EMBL" id="SDB91605.1"/>
    </source>
</evidence>
<evidence type="ECO:0000256" key="5">
    <source>
        <dbReference type="ARBA" id="ARBA00022553"/>
    </source>
</evidence>
<dbReference type="Gene3D" id="6.10.340.10">
    <property type="match status" value="1"/>
</dbReference>
<gene>
    <name evidence="15" type="ORF">SAMN05421734_102452</name>
</gene>
<dbReference type="GO" id="GO:0000155">
    <property type="term" value="F:phosphorelay sensor kinase activity"/>
    <property type="evidence" value="ECO:0007669"/>
    <property type="project" value="InterPro"/>
</dbReference>
<dbReference type="SUPFAM" id="SSF55785">
    <property type="entry name" value="PYP-like sensor domain (PAS domain)"/>
    <property type="match status" value="1"/>
</dbReference>
<dbReference type="CDD" id="cd00075">
    <property type="entry name" value="HATPase"/>
    <property type="match status" value="1"/>
</dbReference>
<dbReference type="InterPro" id="IPR005467">
    <property type="entry name" value="His_kinase_dom"/>
</dbReference>
<dbReference type="GO" id="GO:0005886">
    <property type="term" value="C:plasma membrane"/>
    <property type="evidence" value="ECO:0007669"/>
    <property type="project" value="UniProtKB-SubCell"/>
</dbReference>
<feature type="domain" description="Histidine kinase" evidence="13">
    <location>
        <begin position="330"/>
        <end position="550"/>
    </location>
</feature>
<proteinExistence type="predicted"/>
<dbReference type="PROSITE" id="PS50109">
    <property type="entry name" value="HIS_KIN"/>
    <property type="match status" value="1"/>
</dbReference>
<sequence length="550" mass="62764">MFLKSVVSRTGVVYLVLLLPFYVITSYFMLQSFEEQSVSNRMHRFNQQTEAIDAATVDSVSDLKRHFTNPDLSFIVIDLNEEPGDDLSTVTHSPSALHFNDQQIIATSVVINDQNVFIIDSMDEFNQSYQHFKMLIIVLGGLFFVSFLIYLVLTSKKISTSIKRLRAHALHLANGQLEGTLPINSQNEMDELNMAMNRMSRQIRNELKMLNQEKEILYRVISSMEDGVMTFNLDFDNLLSNHQANRLLADLLYEEDTSNEKCPERLRELIRPVIDRHQQLTHHLKAQGKDWLITLSPLYENDQLIGVVLLARDITERVQLDQLREAFIANVSHELRTPISLIQGYSEAIIDGVAASFEDQKSSAQIIMEESARMDRLVNELLELAKLKSGQVTLDKQTYQLTSFLDKIKNKFTDAMNRANIVFELEVQSIPEYVTFDYDRLDQVLTNLIDNAMRHTPADGHIRLLIQQDNDQISFKVEDNGTGISKDDLPFVFERFYKADKARTLHKHSKKGTGLGLSIAKQIIQAHNGTIAVQSTEGEGTTFTFTLPIE</sequence>
<dbReference type="STRING" id="1612202.SAMN05421734_102452"/>
<dbReference type="CDD" id="cd06225">
    <property type="entry name" value="HAMP"/>
    <property type="match status" value="1"/>
</dbReference>
<dbReference type="Pfam" id="PF00672">
    <property type="entry name" value="HAMP"/>
    <property type="match status" value="1"/>
</dbReference>
<dbReference type="SMART" id="SM00304">
    <property type="entry name" value="HAMP"/>
    <property type="match status" value="1"/>
</dbReference>
<keyword evidence="11 12" id="KW-0472">Membrane</keyword>
<dbReference type="InterPro" id="IPR004358">
    <property type="entry name" value="Sig_transdc_His_kin-like_C"/>
</dbReference>
<evidence type="ECO:0000256" key="3">
    <source>
        <dbReference type="ARBA" id="ARBA00012438"/>
    </source>
</evidence>
<keyword evidence="4" id="KW-1003">Cell membrane</keyword>
<dbReference type="Pfam" id="PF00512">
    <property type="entry name" value="HisKA"/>
    <property type="match status" value="1"/>
</dbReference>
<dbReference type="InterPro" id="IPR050351">
    <property type="entry name" value="BphY/WalK/GraS-like"/>
</dbReference>
<keyword evidence="12" id="KW-0812">Transmembrane</keyword>
<dbReference type="Gene3D" id="3.30.565.10">
    <property type="entry name" value="Histidine kinase-like ATPase, C-terminal domain"/>
    <property type="match status" value="1"/>
</dbReference>
<comment type="subcellular location">
    <subcellularLocation>
        <location evidence="2">Cell membrane</location>
        <topology evidence="2">Multi-pass membrane protein</topology>
    </subcellularLocation>
</comment>
<dbReference type="GO" id="GO:0030295">
    <property type="term" value="F:protein kinase activator activity"/>
    <property type="evidence" value="ECO:0007669"/>
    <property type="project" value="TreeGrafter"/>
</dbReference>
<dbReference type="RefSeq" id="WP_090793676.1">
    <property type="nucleotide sequence ID" value="NZ_FMYI01000002.1"/>
</dbReference>
<dbReference type="AlphaFoldDB" id="A0A1G6HCD6"/>
<dbReference type="PANTHER" id="PTHR42878">
    <property type="entry name" value="TWO-COMPONENT HISTIDINE KINASE"/>
    <property type="match status" value="1"/>
</dbReference>
<accession>A0A1G6HCD6</accession>
<dbReference type="SUPFAM" id="SSF55874">
    <property type="entry name" value="ATPase domain of HSP90 chaperone/DNA topoisomerase II/histidine kinase"/>
    <property type="match status" value="1"/>
</dbReference>
<evidence type="ECO:0000256" key="7">
    <source>
        <dbReference type="ARBA" id="ARBA00022741"/>
    </source>
</evidence>
<evidence type="ECO:0000259" key="14">
    <source>
        <dbReference type="PROSITE" id="PS50885"/>
    </source>
</evidence>
<dbReference type="OrthoDB" id="9813151at2"/>
<evidence type="ECO:0000256" key="10">
    <source>
        <dbReference type="ARBA" id="ARBA00023012"/>
    </source>
</evidence>
<comment type="catalytic activity">
    <reaction evidence="1">
        <text>ATP + protein L-histidine = ADP + protein N-phospho-L-histidine.</text>
        <dbReference type="EC" id="2.7.13.3"/>
    </reaction>
</comment>
<dbReference type="InterPro" id="IPR003660">
    <property type="entry name" value="HAMP_dom"/>
</dbReference>
<evidence type="ECO:0000256" key="6">
    <source>
        <dbReference type="ARBA" id="ARBA00022679"/>
    </source>
</evidence>
<evidence type="ECO:0000256" key="11">
    <source>
        <dbReference type="ARBA" id="ARBA00023136"/>
    </source>
</evidence>
<dbReference type="EMBL" id="FMYI01000002">
    <property type="protein sequence ID" value="SDB91605.1"/>
    <property type="molecule type" value="Genomic_DNA"/>
</dbReference>
<organism evidence="15 16">
    <name type="scientific">Pelagirhabdus alkalitolerans</name>
    <dbReference type="NCBI Taxonomy" id="1612202"/>
    <lineage>
        <taxon>Bacteria</taxon>
        <taxon>Bacillati</taxon>
        <taxon>Bacillota</taxon>
        <taxon>Bacilli</taxon>
        <taxon>Bacillales</taxon>
        <taxon>Bacillaceae</taxon>
        <taxon>Pelagirhabdus</taxon>
    </lineage>
</organism>
<keyword evidence="7" id="KW-0547">Nucleotide-binding</keyword>
<feature type="transmembrane region" description="Helical" evidence="12">
    <location>
        <begin position="12"/>
        <end position="30"/>
    </location>
</feature>
<dbReference type="SMART" id="SM00388">
    <property type="entry name" value="HisKA"/>
    <property type="match status" value="1"/>
</dbReference>
<dbReference type="GO" id="GO:0005524">
    <property type="term" value="F:ATP binding"/>
    <property type="evidence" value="ECO:0007669"/>
    <property type="project" value="UniProtKB-KW"/>
</dbReference>
<feature type="domain" description="HAMP" evidence="14">
    <location>
        <begin position="156"/>
        <end position="208"/>
    </location>
</feature>